<gene>
    <name evidence="1" type="ordered locus">Glov_0115</name>
</gene>
<dbReference type="HOGENOM" id="CLU_3382046_0_0_7"/>
<name>B3E9I6_TRIL1</name>
<dbReference type="AlphaFoldDB" id="B3E9I6"/>
<keyword evidence="2" id="KW-1185">Reference proteome</keyword>
<protein>
    <submittedName>
        <fullName evidence="1">Uncharacterized protein</fullName>
    </submittedName>
</protein>
<reference evidence="1 2" key="1">
    <citation type="submission" date="2008-05" db="EMBL/GenBank/DDBJ databases">
        <title>Complete sequence of chromosome of Geobacter lovleyi SZ.</title>
        <authorList>
            <consortium name="US DOE Joint Genome Institute"/>
            <person name="Lucas S."/>
            <person name="Copeland A."/>
            <person name="Lapidus A."/>
            <person name="Glavina del Rio T."/>
            <person name="Dalin E."/>
            <person name="Tice H."/>
            <person name="Bruce D."/>
            <person name="Goodwin L."/>
            <person name="Pitluck S."/>
            <person name="Chertkov O."/>
            <person name="Meincke L."/>
            <person name="Brettin T."/>
            <person name="Detter J.C."/>
            <person name="Han C."/>
            <person name="Tapia R."/>
            <person name="Kuske C.R."/>
            <person name="Schmutz J."/>
            <person name="Larimer F."/>
            <person name="Land M."/>
            <person name="Hauser L."/>
            <person name="Kyrpides N."/>
            <person name="Mikhailova N."/>
            <person name="Sung Y."/>
            <person name="Fletcher K.E."/>
            <person name="Ritalahti K.M."/>
            <person name="Loeffler F.E."/>
            <person name="Richardson P."/>
        </authorList>
    </citation>
    <scope>NUCLEOTIDE SEQUENCE [LARGE SCALE GENOMIC DNA]</scope>
    <source>
        <strain evidence="2">ATCC BAA-1151 / DSM 17278 / SZ</strain>
    </source>
</reference>
<evidence type="ECO:0000313" key="2">
    <source>
        <dbReference type="Proteomes" id="UP000002420"/>
    </source>
</evidence>
<accession>B3E9I6</accession>
<organism evidence="1 2">
    <name type="scientific">Trichlorobacter lovleyi (strain ATCC BAA-1151 / DSM 17278 / SZ)</name>
    <name type="common">Geobacter lovleyi</name>
    <dbReference type="NCBI Taxonomy" id="398767"/>
    <lineage>
        <taxon>Bacteria</taxon>
        <taxon>Pseudomonadati</taxon>
        <taxon>Thermodesulfobacteriota</taxon>
        <taxon>Desulfuromonadia</taxon>
        <taxon>Geobacterales</taxon>
        <taxon>Geobacteraceae</taxon>
        <taxon>Trichlorobacter</taxon>
    </lineage>
</organism>
<dbReference type="STRING" id="398767.Glov_0115"/>
<evidence type="ECO:0000313" key="1">
    <source>
        <dbReference type="EMBL" id="ACD93852.1"/>
    </source>
</evidence>
<sequence>MADLKSQWVKIGFTVEDGPLVEAIFRQHRLIKE</sequence>
<dbReference type="Proteomes" id="UP000002420">
    <property type="component" value="Chromosome"/>
</dbReference>
<proteinExistence type="predicted"/>
<dbReference type="EMBL" id="CP001089">
    <property type="protein sequence ID" value="ACD93852.1"/>
    <property type="molecule type" value="Genomic_DNA"/>
</dbReference>
<dbReference type="KEGG" id="glo:Glov_0115"/>